<gene>
    <name evidence="2" type="ORF">KASA_0Q09262G</name>
</gene>
<organism evidence="2 3">
    <name type="scientific">Maudiozyma saulgeensis</name>
    <dbReference type="NCBI Taxonomy" id="1789683"/>
    <lineage>
        <taxon>Eukaryota</taxon>
        <taxon>Fungi</taxon>
        <taxon>Dikarya</taxon>
        <taxon>Ascomycota</taxon>
        <taxon>Saccharomycotina</taxon>
        <taxon>Saccharomycetes</taxon>
        <taxon>Saccharomycetales</taxon>
        <taxon>Saccharomycetaceae</taxon>
        <taxon>Maudiozyma</taxon>
    </lineage>
</organism>
<keyword evidence="3" id="KW-1185">Reference proteome</keyword>
<feature type="compositionally biased region" description="Polar residues" evidence="1">
    <location>
        <begin position="125"/>
        <end position="158"/>
    </location>
</feature>
<evidence type="ECO:0000256" key="1">
    <source>
        <dbReference type="SAM" id="MobiDB-lite"/>
    </source>
</evidence>
<accession>A0A1X7QYB1</accession>
<feature type="region of interest" description="Disordered" evidence="1">
    <location>
        <begin position="172"/>
        <end position="199"/>
    </location>
</feature>
<dbReference type="EMBL" id="FXLY01000002">
    <property type="protein sequence ID" value="SMN18445.1"/>
    <property type="molecule type" value="Genomic_DNA"/>
</dbReference>
<feature type="compositionally biased region" description="Polar residues" evidence="1">
    <location>
        <begin position="92"/>
        <end position="116"/>
    </location>
</feature>
<feature type="compositionally biased region" description="Polar residues" evidence="1">
    <location>
        <begin position="75"/>
        <end position="84"/>
    </location>
</feature>
<feature type="compositionally biased region" description="Basic and acidic residues" evidence="1">
    <location>
        <begin position="65"/>
        <end position="74"/>
    </location>
</feature>
<dbReference type="AlphaFoldDB" id="A0A1X7QYB1"/>
<proteinExistence type="predicted"/>
<reference evidence="2 3" key="1">
    <citation type="submission" date="2017-04" db="EMBL/GenBank/DDBJ databases">
        <authorList>
            <person name="Afonso C.L."/>
            <person name="Miller P.J."/>
            <person name="Scott M.A."/>
            <person name="Spackman E."/>
            <person name="Goraichik I."/>
            <person name="Dimitrov K.M."/>
            <person name="Suarez D.L."/>
            <person name="Swayne D.E."/>
        </authorList>
    </citation>
    <scope>NUCLEOTIDE SEQUENCE [LARGE SCALE GENOMIC DNA]</scope>
</reference>
<dbReference type="STRING" id="1789683.A0A1X7QYB1"/>
<feature type="compositionally biased region" description="Polar residues" evidence="1">
    <location>
        <begin position="172"/>
        <end position="193"/>
    </location>
</feature>
<feature type="region of interest" description="Disordered" evidence="1">
    <location>
        <begin position="65"/>
        <end position="158"/>
    </location>
</feature>
<feature type="region of interest" description="Disordered" evidence="1">
    <location>
        <begin position="391"/>
        <end position="413"/>
    </location>
</feature>
<feature type="compositionally biased region" description="Polar residues" evidence="1">
    <location>
        <begin position="325"/>
        <end position="336"/>
    </location>
</feature>
<feature type="region of interest" description="Disordered" evidence="1">
    <location>
        <begin position="308"/>
        <end position="342"/>
    </location>
</feature>
<evidence type="ECO:0000313" key="3">
    <source>
        <dbReference type="Proteomes" id="UP000196158"/>
    </source>
</evidence>
<name>A0A1X7QYB1_9SACH</name>
<evidence type="ECO:0000313" key="2">
    <source>
        <dbReference type="EMBL" id="SMN18445.1"/>
    </source>
</evidence>
<protein>
    <submittedName>
        <fullName evidence="2">Similar to Saccharomyces cerevisiae YDR310C SUM1 Transcriptional repressor required for mitotic repression of middle sporulation-specific genes</fullName>
    </submittedName>
</protein>
<feature type="compositionally biased region" description="Low complexity" evidence="1">
    <location>
        <begin position="399"/>
        <end position="410"/>
    </location>
</feature>
<sequence>MSDDISHNDAEIQSKNTASSFVINENILGMEGIPQINTTSTRSNVTMPAQAEQTNDYHETPISIKHQDESEEYKNSISIPQSRNNIDRKGSDQLNTPITNVTDVANISGDNDQPSNDPLIKPNERNIQPYENNSGMVTISSNSESPDLGSTNDSNITSDVKDHELSLTANARSISSESINSRKLQPSNQVSPKDSSEKHTEALTNAIVANIDEKFNAMNTRCRVIEEELLKSNTTISESLNSISLLMQKFLKNQEILKMELETIKRSQLKIDVKNVRHISNKTRREGMVDYEGDVEYKIISKNLLRERAVSARPQSDSKKRKLSSNEQAQHSQSQPARPVKLTKIQRIADEVFHKSHPEISKSTDTIKQVIKPLNGPSTTMDSSHLIKNSENSGIIPRTTSNINSNTGNSARSNDNVVITQEDPSTFNFRRTNDLYSSTTSNILKLGVSDAFGKQLTSATSKPTNHIIEMNRPNRILGASNYVETTTTTPIVTTHISVPQSKIKQEETSLSLPEPDAIHDIPDNYDEGLGDTIVDPGYQEPERNNVVTDNHTDQTTVEENPAEAKEEIRRPKVKNFKLTILGGQKRAMQLYIVDNIIYTGDSPYSAISFVYFVDLKYSEIRRTREGSSSNFTFGFPHILIDEGDKAMQVLGMNLMTPDYLPTVEYFLGDFLQACHLVDDKLSPGCTTETWRRYRNLFVLLMNWRQLAREKRGFRRYSILHAVKEMENFRLHTSPRASAIAEPYALNKINQRKICESGLVKDWMFQVETTLPVIGQNGIDESNINAALDALLKPPPNNPDFIPYALVKAPKGVEIV</sequence>
<dbReference type="Proteomes" id="UP000196158">
    <property type="component" value="Unassembled WGS sequence"/>
</dbReference>
<dbReference type="OrthoDB" id="10423722at2759"/>